<sequence>MKKRPKDLTLYVGLHVVRENLTKMVKIGQNPHVIRGELTSYVSNSTIWTESPRYTSSFHYARLNYSIVKGEELCSPGMRHLPESVKSKGRIGEATGDANAYVGEESADDE</sequence>
<accession>A0ABU6YNZ3</accession>
<dbReference type="Proteomes" id="UP001341840">
    <property type="component" value="Unassembled WGS sequence"/>
</dbReference>
<dbReference type="EMBL" id="JASCZI010242439">
    <property type="protein sequence ID" value="MED6211085.1"/>
    <property type="molecule type" value="Genomic_DNA"/>
</dbReference>
<evidence type="ECO:0000313" key="3">
    <source>
        <dbReference type="Proteomes" id="UP001341840"/>
    </source>
</evidence>
<evidence type="ECO:0000313" key="2">
    <source>
        <dbReference type="EMBL" id="MED6211085.1"/>
    </source>
</evidence>
<protein>
    <submittedName>
        <fullName evidence="2">Uncharacterized protein</fullName>
    </submittedName>
</protein>
<proteinExistence type="predicted"/>
<gene>
    <name evidence="2" type="ORF">PIB30_070147</name>
</gene>
<reference evidence="2 3" key="1">
    <citation type="journal article" date="2023" name="Plants (Basel)">
        <title>Bridging the Gap: Combining Genomics and Transcriptomics Approaches to Understand Stylosanthes scabra, an Orphan Legume from the Brazilian Caatinga.</title>
        <authorList>
            <person name="Ferreira-Neto J.R.C."/>
            <person name="da Silva M.D."/>
            <person name="Binneck E."/>
            <person name="de Melo N.F."/>
            <person name="da Silva R.H."/>
            <person name="de Melo A.L.T.M."/>
            <person name="Pandolfi V."/>
            <person name="Bustamante F.O."/>
            <person name="Brasileiro-Vidal A.C."/>
            <person name="Benko-Iseppon A.M."/>
        </authorList>
    </citation>
    <scope>NUCLEOTIDE SEQUENCE [LARGE SCALE GENOMIC DNA]</scope>
    <source>
        <tissue evidence="2">Leaves</tissue>
    </source>
</reference>
<feature type="region of interest" description="Disordered" evidence="1">
    <location>
        <begin position="85"/>
        <end position="110"/>
    </location>
</feature>
<comment type="caution">
    <text evidence="2">The sequence shown here is derived from an EMBL/GenBank/DDBJ whole genome shotgun (WGS) entry which is preliminary data.</text>
</comment>
<evidence type="ECO:0000256" key="1">
    <source>
        <dbReference type="SAM" id="MobiDB-lite"/>
    </source>
</evidence>
<keyword evidence="3" id="KW-1185">Reference proteome</keyword>
<name>A0ABU6YNZ3_9FABA</name>
<organism evidence="2 3">
    <name type="scientific">Stylosanthes scabra</name>
    <dbReference type="NCBI Taxonomy" id="79078"/>
    <lineage>
        <taxon>Eukaryota</taxon>
        <taxon>Viridiplantae</taxon>
        <taxon>Streptophyta</taxon>
        <taxon>Embryophyta</taxon>
        <taxon>Tracheophyta</taxon>
        <taxon>Spermatophyta</taxon>
        <taxon>Magnoliopsida</taxon>
        <taxon>eudicotyledons</taxon>
        <taxon>Gunneridae</taxon>
        <taxon>Pentapetalae</taxon>
        <taxon>rosids</taxon>
        <taxon>fabids</taxon>
        <taxon>Fabales</taxon>
        <taxon>Fabaceae</taxon>
        <taxon>Papilionoideae</taxon>
        <taxon>50 kb inversion clade</taxon>
        <taxon>dalbergioids sensu lato</taxon>
        <taxon>Dalbergieae</taxon>
        <taxon>Pterocarpus clade</taxon>
        <taxon>Stylosanthes</taxon>
    </lineage>
</organism>